<dbReference type="Pfam" id="PF01944">
    <property type="entry name" value="SpoIIM"/>
    <property type="match status" value="1"/>
</dbReference>
<feature type="transmembrane region" description="Helical" evidence="1">
    <location>
        <begin position="440"/>
        <end position="459"/>
    </location>
</feature>
<reference evidence="2" key="1">
    <citation type="submission" date="2015-07" db="EMBL/GenBank/DDBJ databases">
        <title>Draft Genome Sequences of Anaerolinea thermolimosa IMO-1, Bellilinea caldifistulae GOMI-1, Leptolinea tardivitalis YMTK-2, Levilinea saccharolytica KIBI-1,Longilinea arvoryzae KOME-1, Previously Described as Members of the Anaerolineaceae (Chloroflexi).</title>
        <authorList>
            <person name="Sekiguchi Y."/>
            <person name="Ohashi A."/>
            <person name="Matsuura N."/>
            <person name="Tourlousse M.D."/>
        </authorList>
    </citation>
    <scope>NUCLEOTIDE SEQUENCE [LARGE SCALE GENOMIC DNA]</scope>
    <source>
        <strain evidence="2">KOME-1</strain>
    </source>
</reference>
<dbReference type="Proteomes" id="UP000055060">
    <property type="component" value="Unassembled WGS sequence"/>
</dbReference>
<feature type="transmembrane region" description="Helical" evidence="1">
    <location>
        <begin position="64"/>
        <end position="88"/>
    </location>
</feature>
<dbReference type="EMBL" id="DF967972">
    <property type="protein sequence ID" value="GAP15137.1"/>
    <property type="molecule type" value="Genomic_DNA"/>
</dbReference>
<name>A0A0S7BMD9_9CHLR</name>
<feature type="transmembrane region" description="Helical" evidence="1">
    <location>
        <begin position="210"/>
        <end position="229"/>
    </location>
</feature>
<feature type="transmembrane region" description="Helical" evidence="1">
    <location>
        <begin position="146"/>
        <end position="170"/>
    </location>
</feature>
<proteinExistence type="predicted"/>
<feature type="transmembrane region" description="Helical" evidence="1">
    <location>
        <begin position="371"/>
        <end position="393"/>
    </location>
</feature>
<protein>
    <submittedName>
        <fullName evidence="2">ABC-2 family transporter protein/Integral membrane protein DUF95</fullName>
    </submittedName>
</protein>
<dbReference type="AlphaFoldDB" id="A0A0S7BMD9"/>
<feature type="transmembrane region" description="Helical" evidence="1">
    <location>
        <begin position="109"/>
        <end position="134"/>
    </location>
</feature>
<accession>A0A0S7BMD9</accession>
<dbReference type="RefSeq" id="WP_075074334.1">
    <property type="nucleotide sequence ID" value="NZ_DF967972.1"/>
</dbReference>
<dbReference type="PANTHER" id="PTHR35337">
    <property type="entry name" value="SLR1478 PROTEIN"/>
    <property type="match status" value="1"/>
</dbReference>
<feature type="transmembrane region" description="Helical" evidence="1">
    <location>
        <begin position="345"/>
        <end position="365"/>
    </location>
</feature>
<dbReference type="PANTHER" id="PTHR35337:SF1">
    <property type="entry name" value="SLR1478 PROTEIN"/>
    <property type="match status" value="1"/>
</dbReference>
<feature type="transmembrane region" description="Helical" evidence="1">
    <location>
        <begin position="182"/>
        <end position="204"/>
    </location>
</feature>
<dbReference type="GO" id="GO:0140359">
    <property type="term" value="F:ABC-type transporter activity"/>
    <property type="evidence" value="ECO:0007669"/>
    <property type="project" value="InterPro"/>
</dbReference>
<dbReference type="InterPro" id="IPR002798">
    <property type="entry name" value="SpoIIM-like"/>
</dbReference>
<sequence length="469" mass="51093">MPEALRPVWIIAKREVRDLFRDWRIIFPIVGLTVLFPFLMNFTAQQILDFVRGYGANIVGERMVPFLMMIVGFFPLSGSLVIALDTFVGEKERGSIEPLLNTPLQDWQLYLGKLLAAIVPCLAGSYLGMGVYLSGLALQSVPLPEIQLTVLIIVLTSVQAVVMVSGAVVVSSQATSVRASNLLSSFIIIPIALLIQGESIMMFWGTYATLWWAVFGLLVLSVLLVRVGLAHFRREELLGREIDVLNFCWGWRVFRSQFSGGASNVPAWYLKVVPAAVRKMGKAVLLTTGFALISVWIGAAQFQRFPLDLSGIDFGARLDQITTLLPAFSANSLLAIWAQNIRVQFIGLVLGVFSFGILGFMPILAGLGISGYLVGVLYQNGVPLLPAIVGFFLPHSLFEIPALILATAAIFQFGVLLATNNPEKTIGEVSISALADWAKIMVGLVIPLLLVGAAVEAWVTPRIALLLLH</sequence>
<keyword evidence="1" id="KW-0472">Membrane</keyword>
<keyword evidence="1" id="KW-0812">Transmembrane</keyword>
<dbReference type="GO" id="GO:0005886">
    <property type="term" value="C:plasma membrane"/>
    <property type="evidence" value="ECO:0007669"/>
    <property type="project" value="UniProtKB-SubCell"/>
</dbReference>
<evidence type="ECO:0000313" key="3">
    <source>
        <dbReference type="Proteomes" id="UP000055060"/>
    </source>
</evidence>
<feature type="transmembrane region" description="Helical" evidence="1">
    <location>
        <begin position="283"/>
        <end position="301"/>
    </location>
</feature>
<feature type="transmembrane region" description="Helical" evidence="1">
    <location>
        <begin position="400"/>
        <end position="420"/>
    </location>
</feature>
<dbReference type="STRING" id="360412.LARV_02918"/>
<evidence type="ECO:0000313" key="2">
    <source>
        <dbReference type="EMBL" id="GAP15137.1"/>
    </source>
</evidence>
<feature type="transmembrane region" description="Helical" evidence="1">
    <location>
        <begin position="23"/>
        <end position="44"/>
    </location>
</feature>
<gene>
    <name evidence="2" type="ORF">LARV_02918</name>
</gene>
<organism evidence="2">
    <name type="scientific">Longilinea arvoryzae</name>
    <dbReference type="NCBI Taxonomy" id="360412"/>
    <lineage>
        <taxon>Bacteria</taxon>
        <taxon>Bacillati</taxon>
        <taxon>Chloroflexota</taxon>
        <taxon>Anaerolineae</taxon>
        <taxon>Anaerolineales</taxon>
        <taxon>Anaerolineaceae</taxon>
        <taxon>Longilinea</taxon>
    </lineage>
</organism>
<keyword evidence="1" id="KW-1133">Transmembrane helix</keyword>
<dbReference type="Pfam" id="PF12679">
    <property type="entry name" value="ABC2_membrane_2"/>
    <property type="match status" value="1"/>
</dbReference>
<keyword evidence="3" id="KW-1185">Reference proteome</keyword>
<evidence type="ECO:0000256" key="1">
    <source>
        <dbReference type="SAM" id="Phobius"/>
    </source>
</evidence>
<feature type="transmembrane region" description="Helical" evidence="1">
    <location>
        <begin position="321"/>
        <end position="338"/>
    </location>
</feature>